<dbReference type="InterPro" id="IPR022801">
    <property type="entry name" value="Ribosomal_uS4"/>
</dbReference>
<comment type="caution">
    <text evidence="10">The sequence shown here is derived from an EMBL/GenBank/DDBJ whole genome shotgun (WGS) entry which is preliminary data.</text>
</comment>
<dbReference type="GO" id="GO:0006412">
    <property type="term" value="P:translation"/>
    <property type="evidence" value="ECO:0007669"/>
    <property type="project" value="UniProtKB-UniRule"/>
</dbReference>
<reference evidence="10 11" key="1">
    <citation type="journal article" date="2016" name="Nat. Commun.">
        <title>Thousands of microbial genomes shed light on interconnected biogeochemical processes in an aquifer system.</title>
        <authorList>
            <person name="Anantharaman K."/>
            <person name="Brown C.T."/>
            <person name="Hug L.A."/>
            <person name="Sharon I."/>
            <person name="Castelle C.J."/>
            <person name="Probst A.J."/>
            <person name="Thomas B.C."/>
            <person name="Singh A."/>
            <person name="Wilkins M.J."/>
            <person name="Karaoz U."/>
            <person name="Brodie E.L."/>
            <person name="Williams K.H."/>
            <person name="Hubbard S.S."/>
            <person name="Banfield J.F."/>
        </authorList>
    </citation>
    <scope>NUCLEOTIDE SEQUENCE [LARGE SCALE GENOMIC DNA]</scope>
</reference>
<comment type="function">
    <text evidence="7">With S5 and S12 plays an important role in translational accuracy.</text>
</comment>
<organism evidence="10 11">
    <name type="scientific">Candidatus Taylorbacteria bacterium RIFCSPHIGHO2_01_FULL_46_22b</name>
    <dbReference type="NCBI Taxonomy" id="1802301"/>
    <lineage>
        <taxon>Bacteria</taxon>
        <taxon>Candidatus Tayloriibacteriota</taxon>
    </lineage>
</organism>
<dbReference type="Proteomes" id="UP000178873">
    <property type="component" value="Unassembled WGS sequence"/>
</dbReference>
<dbReference type="InterPro" id="IPR005709">
    <property type="entry name" value="Ribosomal_uS4_bac-type"/>
</dbReference>
<evidence type="ECO:0000256" key="4">
    <source>
        <dbReference type="ARBA" id="ARBA00022980"/>
    </source>
</evidence>
<comment type="subunit">
    <text evidence="7">Part of the 30S ribosomal subunit. Contacts protein S5. The interaction surface between S4 and S5 is involved in control of translational fidelity.</text>
</comment>
<dbReference type="AlphaFoldDB" id="A0A1G2M3M4"/>
<dbReference type="GO" id="GO:0015935">
    <property type="term" value="C:small ribosomal subunit"/>
    <property type="evidence" value="ECO:0007669"/>
    <property type="project" value="InterPro"/>
</dbReference>
<dbReference type="Gene3D" id="3.10.290.10">
    <property type="entry name" value="RNA-binding S4 domain"/>
    <property type="match status" value="1"/>
</dbReference>
<evidence type="ECO:0000256" key="3">
    <source>
        <dbReference type="ARBA" id="ARBA00022884"/>
    </source>
</evidence>
<dbReference type="PANTHER" id="PTHR11831:SF4">
    <property type="entry name" value="SMALL RIBOSOMAL SUBUNIT PROTEIN US4M"/>
    <property type="match status" value="1"/>
</dbReference>
<evidence type="ECO:0000313" key="10">
    <source>
        <dbReference type="EMBL" id="OHA17652.1"/>
    </source>
</evidence>
<evidence type="ECO:0000259" key="8">
    <source>
        <dbReference type="SMART" id="SM00363"/>
    </source>
</evidence>
<dbReference type="CDD" id="cd00165">
    <property type="entry name" value="S4"/>
    <property type="match status" value="1"/>
</dbReference>
<dbReference type="GO" id="GO:0003735">
    <property type="term" value="F:structural constituent of ribosome"/>
    <property type="evidence" value="ECO:0007669"/>
    <property type="project" value="InterPro"/>
</dbReference>
<gene>
    <name evidence="7" type="primary">rpsD</name>
    <name evidence="10" type="ORF">A2664_03470</name>
</gene>
<dbReference type="NCBIfam" id="NF003717">
    <property type="entry name" value="PRK05327.1"/>
    <property type="match status" value="1"/>
</dbReference>
<dbReference type="InterPro" id="IPR001912">
    <property type="entry name" value="Ribosomal_uS4_N"/>
</dbReference>
<evidence type="ECO:0000256" key="5">
    <source>
        <dbReference type="ARBA" id="ARBA00023274"/>
    </source>
</evidence>
<dbReference type="SMART" id="SM01390">
    <property type="entry name" value="Ribosomal_S4"/>
    <property type="match status" value="1"/>
</dbReference>
<dbReference type="PANTHER" id="PTHR11831">
    <property type="entry name" value="30S 40S RIBOSOMAL PROTEIN"/>
    <property type="match status" value="1"/>
</dbReference>
<dbReference type="InterPro" id="IPR036986">
    <property type="entry name" value="S4_RNA-bd_sf"/>
</dbReference>
<dbReference type="STRING" id="1802301.A2664_03470"/>
<keyword evidence="3 7" id="KW-0694">RNA-binding</keyword>
<dbReference type="GO" id="GO:0042274">
    <property type="term" value="P:ribosomal small subunit biogenesis"/>
    <property type="evidence" value="ECO:0007669"/>
    <property type="project" value="TreeGrafter"/>
</dbReference>
<dbReference type="SUPFAM" id="SSF55174">
    <property type="entry name" value="Alpha-L RNA-binding motif"/>
    <property type="match status" value="1"/>
</dbReference>
<evidence type="ECO:0000259" key="9">
    <source>
        <dbReference type="SMART" id="SM01390"/>
    </source>
</evidence>
<dbReference type="Pfam" id="PF01479">
    <property type="entry name" value="S4"/>
    <property type="match status" value="1"/>
</dbReference>
<feature type="domain" description="Small ribosomal subunit protein uS4 N-terminal" evidence="9">
    <location>
        <begin position="1"/>
        <end position="92"/>
    </location>
</feature>
<dbReference type="EMBL" id="MHRF01000013">
    <property type="protein sequence ID" value="OHA17652.1"/>
    <property type="molecule type" value="Genomic_DNA"/>
</dbReference>
<dbReference type="FunFam" id="3.10.290.10:FF:000001">
    <property type="entry name" value="30S ribosomal protein S4"/>
    <property type="match status" value="1"/>
</dbReference>
<evidence type="ECO:0000256" key="6">
    <source>
        <dbReference type="ARBA" id="ARBA00035254"/>
    </source>
</evidence>
<sequence>MLIKSKYKIARRLGVPVFEKTQTQKFALSMGRRGERSRKHPKTLTDFGRQLLEKQKVRYTYLINERQLKKYVQQILSKKGIKQDERLYETLERRLDSVAYRLGLGPTRLGVRQIVNHGHLCVNGRRVDIPSCRLEEGDVVSIRPGSSKKKIFDKLDEKLPALSVPNWLSLDPIKKQGTVTGTPKLEAGSGLDFTTVLEFYKR</sequence>
<evidence type="ECO:0000256" key="1">
    <source>
        <dbReference type="ARBA" id="ARBA00007465"/>
    </source>
</evidence>
<keyword evidence="4 7" id="KW-0689">Ribosomal protein</keyword>
<dbReference type="InterPro" id="IPR002942">
    <property type="entry name" value="S4_RNA-bd"/>
</dbReference>
<protein>
    <recommendedName>
        <fullName evidence="6 7">Small ribosomal subunit protein uS4</fullName>
    </recommendedName>
</protein>
<proteinExistence type="inferred from homology"/>
<evidence type="ECO:0000256" key="7">
    <source>
        <dbReference type="HAMAP-Rule" id="MF_01306"/>
    </source>
</evidence>
<comment type="similarity">
    <text evidence="1 7">Belongs to the universal ribosomal protein uS4 family.</text>
</comment>
<dbReference type="GO" id="GO:0019843">
    <property type="term" value="F:rRNA binding"/>
    <property type="evidence" value="ECO:0007669"/>
    <property type="project" value="UniProtKB-UniRule"/>
</dbReference>
<keyword evidence="2 7" id="KW-0699">rRNA-binding</keyword>
<dbReference type="Pfam" id="PF00163">
    <property type="entry name" value="Ribosomal_S4"/>
    <property type="match status" value="1"/>
</dbReference>
<name>A0A1G2M3M4_9BACT</name>
<keyword evidence="5 7" id="KW-0687">Ribonucleoprotein</keyword>
<dbReference type="HAMAP" id="MF_01306_B">
    <property type="entry name" value="Ribosomal_uS4_B"/>
    <property type="match status" value="1"/>
</dbReference>
<evidence type="ECO:0000313" key="11">
    <source>
        <dbReference type="Proteomes" id="UP000178873"/>
    </source>
</evidence>
<dbReference type="SMART" id="SM00363">
    <property type="entry name" value="S4"/>
    <property type="match status" value="1"/>
</dbReference>
<dbReference type="PROSITE" id="PS50889">
    <property type="entry name" value="S4"/>
    <property type="match status" value="1"/>
</dbReference>
<accession>A0A1G2M3M4</accession>
<comment type="function">
    <text evidence="7">One of the primary rRNA binding proteins, it binds directly to 16S rRNA where it nucleates assembly of the body of the 30S subunit.</text>
</comment>
<feature type="domain" description="RNA-binding S4" evidence="8">
    <location>
        <begin position="93"/>
        <end position="156"/>
    </location>
</feature>
<dbReference type="Gene3D" id="1.10.1050.10">
    <property type="entry name" value="Ribosomal Protein S4 Delta 41, Chain A, domain 1"/>
    <property type="match status" value="1"/>
</dbReference>
<evidence type="ECO:0000256" key="2">
    <source>
        <dbReference type="ARBA" id="ARBA00022730"/>
    </source>
</evidence>